<proteinExistence type="predicted"/>
<organism evidence="4 5">
    <name type="scientific">Kineococcus rhizosphaerae</name>
    <dbReference type="NCBI Taxonomy" id="559628"/>
    <lineage>
        <taxon>Bacteria</taxon>
        <taxon>Bacillati</taxon>
        <taxon>Actinomycetota</taxon>
        <taxon>Actinomycetes</taxon>
        <taxon>Kineosporiales</taxon>
        <taxon>Kineosporiaceae</taxon>
        <taxon>Kineococcus</taxon>
    </lineage>
</organism>
<dbReference type="RefSeq" id="WP_106211467.1">
    <property type="nucleotide sequence ID" value="NZ_PVZF01000007.1"/>
</dbReference>
<dbReference type="PANTHER" id="PTHR43818:SF11">
    <property type="entry name" value="BCDNA.GH03377"/>
    <property type="match status" value="1"/>
</dbReference>
<dbReference type="OrthoDB" id="9792085at2"/>
<dbReference type="SUPFAM" id="SSF55347">
    <property type="entry name" value="Glyceraldehyde-3-phosphate dehydrogenase-like, C-terminal domain"/>
    <property type="match status" value="1"/>
</dbReference>
<feature type="domain" description="GFO/IDH/MocA-like oxidoreductase" evidence="3">
    <location>
        <begin position="151"/>
        <end position="297"/>
    </location>
</feature>
<keyword evidence="5" id="KW-1185">Reference proteome</keyword>
<dbReference type="GO" id="GO:0016491">
    <property type="term" value="F:oxidoreductase activity"/>
    <property type="evidence" value="ECO:0007669"/>
    <property type="project" value="UniProtKB-KW"/>
</dbReference>
<dbReference type="Proteomes" id="UP000238083">
    <property type="component" value="Unassembled WGS sequence"/>
</dbReference>
<dbReference type="Gene3D" id="3.40.50.720">
    <property type="entry name" value="NAD(P)-binding Rossmann-like Domain"/>
    <property type="match status" value="1"/>
</dbReference>
<gene>
    <name evidence="4" type="ORF">CLV37_10714</name>
</gene>
<dbReference type="GO" id="GO:0000166">
    <property type="term" value="F:nucleotide binding"/>
    <property type="evidence" value="ECO:0007669"/>
    <property type="project" value="InterPro"/>
</dbReference>
<dbReference type="InterPro" id="IPR050463">
    <property type="entry name" value="Gfo/Idh/MocA_oxidrdct_glycsds"/>
</dbReference>
<name>A0A2T0R268_9ACTN</name>
<dbReference type="PANTHER" id="PTHR43818">
    <property type="entry name" value="BCDNA.GH03377"/>
    <property type="match status" value="1"/>
</dbReference>
<dbReference type="InterPro" id="IPR055170">
    <property type="entry name" value="GFO_IDH_MocA-like_dom"/>
</dbReference>
<dbReference type="Gene3D" id="3.30.360.10">
    <property type="entry name" value="Dihydrodipicolinate Reductase, domain 2"/>
    <property type="match status" value="1"/>
</dbReference>
<comment type="caution">
    <text evidence="4">The sequence shown here is derived from an EMBL/GenBank/DDBJ whole genome shotgun (WGS) entry which is preliminary data.</text>
</comment>
<dbReference type="Pfam" id="PF22725">
    <property type="entry name" value="GFO_IDH_MocA_C3"/>
    <property type="match status" value="1"/>
</dbReference>
<dbReference type="InterPro" id="IPR000683">
    <property type="entry name" value="Gfo/Idh/MocA-like_OxRdtase_N"/>
</dbReference>
<sequence>MSADQNALPELGVAVVGHSFMGAVHSHAWRSVDHVGTPRFRTRRVALAGRDASRAQAAATQFGWEEGVDDWRSLIERDDVQVIDILTPGDSHAEIAIAALQAGKHVICEKPLAKTVEEAQRMTEAAQAAAAQGVRSMVAFNYRQVPAIGLAKQLVDAGRLGEVRQVRAVYLQDWIVDPDFPLTWRLQKDRSGAGALGDIGSHIIDAAQFITGQRLTGVSGTVETFVKRRPLEATRTGANTGLGAEASSEYGDVTVDDAAVFFGRGDGGALMTFEATRMATGRKNGMRIEVNGSKGSIAFDFESMNELHFFDGSIPAAENGFRRILATEPEHPGVANWWPAGHGLGYDHPFVHELQEFLGAIADGRDPSPSFADGLQVQQVLEAVQRSAENNSQYTEI</sequence>
<evidence type="ECO:0000313" key="4">
    <source>
        <dbReference type="EMBL" id="PRY13896.1"/>
    </source>
</evidence>
<dbReference type="SUPFAM" id="SSF51735">
    <property type="entry name" value="NAD(P)-binding Rossmann-fold domains"/>
    <property type="match status" value="1"/>
</dbReference>
<evidence type="ECO:0000259" key="2">
    <source>
        <dbReference type="Pfam" id="PF01408"/>
    </source>
</evidence>
<dbReference type="AlphaFoldDB" id="A0A2T0R268"/>
<reference evidence="4 5" key="1">
    <citation type="submission" date="2018-03" db="EMBL/GenBank/DDBJ databases">
        <title>Genomic Encyclopedia of Archaeal and Bacterial Type Strains, Phase II (KMG-II): from individual species to whole genera.</title>
        <authorList>
            <person name="Goeker M."/>
        </authorList>
    </citation>
    <scope>NUCLEOTIDE SEQUENCE [LARGE SCALE GENOMIC DNA]</scope>
    <source>
        <strain evidence="4 5">DSM 19711</strain>
    </source>
</reference>
<keyword evidence="1" id="KW-0560">Oxidoreductase</keyword>
<evidence type="ECO:0000259" key="3">
    <source>
        <dbReference type="Pfam" id="PF22725"/>
    </source>
</evidence>
<protein>
    <submittedName>
        <fullName evidence="4">Putative dehydrogenase</fullName>
    </submittedName>
</protein>
<dbReference type="Pfam" id="PF01408">
    <property type="entry name" value="GFO_IDH_MocA"/>
    <property type="match status" value="1"/>
</dbReference>
<feature type="domain" description="Gfo/Idh/MocA-like oxidoreductase N-terminal" evidence="2">
    <location>
        <begin position="12"/>
        <end position="129"/>
    </location>
</feature>
<evidence type="ECO:0000256" key="1">
    <source>
        <dbReference type="ARBA" id="ARBA00023002"/>
    </source>
</evidence>
<dbReference type="InterPro" id="IPR036291">
    <property type="entry name" value="NAD(P)-bd_dom_sf"/>
</dbReference>
<evidence type="ECO:0000313" key="5">
    <source>
        <dbReference type="Proteomes" id="UP000238083"/>
    </source>
</evidence>
<accession>A0A2T0R268</accession>
<dbReference type="EMBL" id="PVZF01000007">
    <property type="protein sequence ID" value="PRY13896.1"/>
    <property type="molecule type" value="Genomic_DNA"/>
</dbReference>